<protein>
    <submittedName>
        <fullName evidence="12">Uncharacterized protein</fullName>
    </submittedName>
</protein>
<feature type="region of interest" description="Disordered" evidence="9">
    <location>
        <begin position="1"/>
        <end position="108"/>
    </location>
</feature>
<keyword evidence="6" id="KW-0347">Helicase</keyword>
<dbReference type="Gene3D" id="3.40.50.300">
    <property type="entry name" value="P-loop containing nucleotide triphosphate hydrolases"/>
    <property type="match status" value="1"/>
</dbReference>
<dbReference type="Proteomes" id="UP000034112">
    <property type="component" value="Unassembled WGS sequence"/>
</dbReference>
<evidence type="ECO:0000313" key="13">
    <source>
        <dbReference type="Proteomes" id="UP000034112"/>
    </source>
</evidence>
<keyword evidence="4" id="KW-0863">Zinc-finger</keyword>
<dbReference type="Pfam" id="PF00176">
    <property type="entry name" value="SNF2-rel_dom"/>
    <property type="match status" value="1"/>
</dbReference>
<proteinExistence type="inferred from homology"/>
<dbReference type="CDD" id="cd18793">
    <property type="entry name" value="SF2_C_SNF"/>
    <property type="match status" value="1"/>
</dbReference>
<dbReference type="PROSITE" id="PS51194">
    <property type="entry name" value="HELICASE_CTER"/>
    <property type="match status" value="1"/>
</dbReference>
<feature type="compositionally biased region" description="Basic and acidic residues" evidence="9">
    <location>
        <begin position="157"/>
        <end position="173"/>
    </location>
</feature>
<feature type="compositionally biased region" description="Basic and acidic residues" evidence="9">
    <location>
        <begin position="197"/>
        <end position="219"/>
    </location>
</feature>
<keyword evidence="8" id="KW-0067">ATP-binding</keyword>
<feature type="compositionally biased region" description="Polar residues" evidence="9">
    <location>
        <begin position="91"/>
        <end position="107"/>
    </location>
</feature>
<dbReference type="AlphaFoldDB" id="A0A0F9Y449"/>
<name>A0A0F9Y449_TRIHA</name>
<dbReference type="InterPro" id="IPR017907">
    <property type="entry name" value="Znf_RING_CS"/>
</dbReference>
<keyword evidence="5" id="KW-0378">Hydrolase</keyword>
<evidence type="ECO:0000313" key="12">
    <source>
        <dbReference type="EMBL" id="KKP06853.1"/>
    </source>
</evidence>
<dbReference type="InterPro" id="IPR013083">
    <property type="entry name" value="Znf_RING/FYVE/PHD"/>
</dbReference>
<dbReference type="GO" id="GO:0005634">
    <property type="term" value="C:nucleus"/>
    <property type="evidence" value="ECO:0007669"/>
    <property type="project" value="TreeGrafter"/>
</dbReference>
<dbReference type="GO" id="GO:0005524">
    <property type="term" value="F:ATP binding"/>
    <property type="evidence" value="ECO:0007669"/>
    <property type="project" value="UniProtKB-KW"/>
</dbReference>
<dbReference type="InterPro" id="IPR027417">
    <property type="entry name" value="P-loop_NTPase"/>
</dbReference>
<dbReference type="InterPro" id="IPR014001">
    <property type="entry name" value="Helicase_ATP-bd"/>
</dbReference>
<sequence length="1065" mass="120304">MEEPVGPPPAPSTASHLPSPASTPMPDHGDPKLPGFDVPVQTLGGVDDRILADKDQSASNPEGKLSTPLEGTSNDEPSLFVDENTAKEHQQTMNTNEVEAAGTTVNPPLSPGSIELQVANVLVFATSEENELESVILSGESGDSEDGENEDSEYGESESHSSEDDSEYTEKRSNRALSTKKLDKKAPQKRAVNAREYVARLQEEEKRKHDLLKQKEGGGKHGAKRSRKRKIDSVPADSRKALKAADGSFLAMFNSGSATSDGEPLIPAQPIKATTHAEQMAKMKADVPEGFDTRRRRTQEQDLKEAKSLFGYKRVEAINGDWKLRGMKTPMQNHQLTAVAWMVKRELALMEPYGGILADDMGMGKTVMSLACIIGNRPDAKLLKEFCNATLVIVQNNTAALQWEGEASRHWDEPYSDRVFIYDKQREYLMERCKNKLIVITTYKELLSQYPNMTTIRKLREKYLGDSTSLRLQMDKLMGTLFHINWYRIILDEGHAIKNYDGARKYRWVVSGTPLANSSDEMFSYMKFLNCQWTVTHKEFRSFFFKGNEPKAEFEAFTSMIMCRRTTNDAFLGHPIVNLPERKVVDLWVPLSIEEQIAVDAVSKFFEKKTALLEMGELQQATVNEEIENAVMENEQQRKGKNAKTQYTRQRSIRAGVMMLGRASQVRKRQAISHVFCIEPLLRRSFSTCEVAELCNRLEELGNKRTILEQMQVNAKQNPGIAQYEVGLKILQQQEENFFGKYFDIEKLLDILGDETLVRDATCPVCKKQDSPSNPRFSTSCPHLYCSECIITALTNTATNKVRTRRCLYEDCDKQLGFGKEANMFQKIIDKAASKDSGYREPGRDCVNASIHQSDDRNGFFISSTFCDEIPILPSTKLTAAMAVILTWLEEAPDDKILVFTQWTGAAKMLGLMLQTMNIGFVYFYGGLATPQRTRALEAIKNNKEIKVMILILKSGNQSLNLTVANRVIIIDPWWNKTAEQQAFGRVVRIGQEKVTHLVNIKTKEPIDYRIYNIQERKAKDVDRTLQDDGHIPHHVSPLELQSIFERADAAKEERRRKKQATVQQ</sequence>
<dbReference type="GO" id="GO:0004386">
    <property type="term" value="F:helicase activity"/>
    <property type="evidence" value="ECO:0007669"/>
    <property type="project" value="UniProtKB-KW"/>
</dbReference>
<dbReference type="InterPro" id="IPR001650">
    <property type="entry name" value="Helicase_C-like"/>
</dbReference>
<dbReference type="PROSITE" id="PS51192">
    <property type="entry name" value="HELICASE_ATP_BIND_1"/>
    <property type="match status" value="1"/>
</dbReference>
<evidence type="ECO:0000256" key="6">
    <source>
        <dbReference type="ARBA" id="ARBA00022806"/>
    </source>
</evidence>
<dbReference type="SUPFAM" id="SSF52540">
    <property type="entry name" value="P-loop containing nucleoside triphosphate hydrolases"/>
    <property type="match status" value="2"/>
</dbReference>
<gene>
    <name evidence="12" type="ORF">THAR02_01050</name>
</gene>
<dbReference type="CDD" id="cd18008">
    <property type="entry name" value="DEXDc_SHPRH-like"/>
    <property type="match status" value="1"/>
</dbReference>
<dbReference type="Gene3D" id="3.40.50.10810">
    <property type="entry name" value="Tandem AAA-ATPase domain"/>
    <property type="match status" value="1"/>
</dbReference>
<dbReference type="SMART" id="SM00487">
    <property type="entry name" value="DEXDc"/>
    <property type="match status" value="1"/>
</dbReference>
<evidence type="ECO:0000256" key="3">
    <source>
        <dbReference type="ARBA" id="ARBA00022741"/>
    </source>
</evidence>
<evidence type="ECO:0000256" key="4">
    <source>
        <dbReference type="ARBA" id="ARBA00022771"/>
    </source>
</evidence>
<keyword evidence="7" id="KW-0862">Zinc</keyword>
<evidence type="ECO:0000259" key="10">
    <source>
        <dbReference type="PROSITE" id="PS51192"/>
    </source>
</evidence>
<feature type="domain" description="Helicase C-terminal" evidence="11">
    <location>
        <begin position="881"/>
        <end position="1030"/>
    </location>
</feature>
<keyword evidence="3" id="KW-0547">Nucleotide-binding</keyword>
<dbReference type="OrthoDB" id="448448at2759"/>
<evidence type="ECO:0000256" key="9">
    <source>
        <dbReference type="SAM" id="MobiDB-lite"/>
    </source>
</evidence>
<evidence type="ECO:0000256" key="2">
    <source>
        <dbReference type="ARBA" id="ARBA00022723"/>
    </source>
</evidence>
<dbReference type="PANTHER" id="PTHR45626:SF17">
    <property type="entry name" value="HELICASE-LIKE TRANSCRIPTION FACTOR"/>
    <property type="match status" value="1"/>
</dbReference>
<feature type="compositionally biased region" description="Basic and acidic residues" evidence="9">
    <location>
        <begin position="46"/>
        <end position="56"/>
    </location>
</feature>
<feature type="compositionally biased region" description="Polar residues" evidence="9">
    <location>
        <begin position="12"/>
        <end position="22"/>
    </location>
</feature>
<dbReference type="PANTHER" id="PTHR45626">
    <property type="entry name" value="TRANSCRIPTION TERMINATION FACTOR 2-RELATED"/>
    <property type="match status" value="1"/>
</dbReference>
<dbReference type="Gene3D" id="3.30.40.10">
    <property type="entry name" value="Zinc/RING finger domain, C3HC4 (zinc finger)"/>
    <property type="match status" value="1"/>
</dbReference>
<accession>A0A0F9Y449</accession>
<comment type="caution">
    <text evidence="12">The sequence shown here is derived from an EMBL/GenBank/DDBJ whole genome shotgun (WGS) entry which is preliminary data.</text>
</comment>
<feature type="compositionally biased region" description="Acidic residues" evidence="9">
    <location>
        <begin position="142"/>
        <end position="156"/>
    </location>
</feature>
<organism evidence="12 13">
    <name type="scientific">Trichoderma harzianum</name>
    <name type="common">Hypocrea lixii</name>
    <dbReference type="NCBI Taxonomy" id="5544"/>
    <lineage>
        <taxon>Eukaryota</taxon>
        <taxon>Fungi</taxon>
        <taxon>Dikarya</taxon>
        <taxon>Ascomycota</taxon>
        <taxon>Pezizomycotina</taxon>
        <taxon>Sordariomycetes</taxon>
        <taxon>Hypocreomycetidae</taxon>
        <taxon>Hypocreales</taxon>
        <taxon>Hypocreaceae</taxon>
        <taxon>Trichoderma</taxon>
    </lineage>
</organism>
<reference evidence="13" key="1">
    <citation type="journal article" date="2015" name="Genome Announc.">
        <title>Draft whole-genome sequence of the biocontrol agent Trichoderma harzianum T6776.</title>
        <authorList>
            <person name="Baroncelli R."/>
            <person name="Piaggeschi G."/>
            <person name="Fiorini L."/>
            <person name="Bertolini E."/>
            <person name="Zapparata A."/>
            <person name="Pe M.E."/>
            <person name="Sarrocco S."/>
            <person name="Vannacci G."/>
        </authorList>
    </citation>
    <scope>NUCLEOTIDE SEQUENCE [LARGE SCALE GENOMIC DNA]</scope>
    <source>
        <strain evidence="13">T6776</strain>
    </source>
</reference>
<dbReference type="InterPro" id="IPR000330">
    <property type="entry name" value="SNF2_N"/>
</dbReference>
<dbReference type="Pfam" id="PF00271">
    <property type="entry name" value="Helicase_C"/>
    <property type="match status" value="1"/>
</dbReference>
<evidence type="ECO:0000256" key="5">
    <source>
        <dbReference type="ARBA" id="ARBA00022801"/>
    </source>
</evidence>
<keyword evidence="2" id="KW-0479">Metal-binding</keyword>
<feature type="compositionally biased region" description="Basic residues" evidence="9">
    <location>
        <begin position="221"/>
        <end position="230"/>
    </location>
</feature>
<evidence type="ECO:0000256" key="7">
    <source>
        <dbReference type="ARBA" id="ARBA00022833"/>
    </source>
</evidence>
<dbReference type="SUPFAM" id="SSF57850">
    <property type="entry name" value="RING/U-box"/>
    <property type="match status" value="1"/>
</dbReference>
<comment type="similarity">
    <text evidence="1">Belongs to the SNF2/RAD54 helicase family.</text>
</comment>
<evidence type="ECO:0000259" key="11">
    <source>
        <dbReference type="PROSITE" id="PS51194"/>
    </source>
</evidence>
<dbReference type="InterPro" id="IPR050628">
    <property type="entry name" value="SNF2_RAD54_helicase_TF"/>
</dbReference>
<dbReference type="InterPro" id="IPR038718">
    <property type="entry name" value="SNF2-like_sf"/>
</dbReference>
<dbReference type="GO" id="GO:0008270">
    <property type="term" value="F:zinc ion binding"/>
    <property type="evidence" value="ECO:0007669"/>
    <property type="project" value="UniProtKB-KW"/>
</dbReference>
<evidence type="ECO:0000256" key="8">
    <source>
        <dbReference type="ARBA" id="ARBA00022840"/>
    </source>
</evidence>
<dbReference type="SMART" id="SM00490">
    <property type="entry name" value="HELICc"/>
    <property type="match status" value="1"/>
</dbReference>
<dbReference type="InterPro" id="IPR049730">
    <property type="entry name" value="SNF2/RAD54-like_C"/>
</dbReference>
<dbReference type="GO" id="GO:0016787">
    <property type="term" value="F:hydrolase activity"/>
    <property type="evidence" value="ECO:0007669"/>
    <property type="project" value="UniProtKB-KW"/>
</dbReference>
<dbReference type="OMA" id="PFVYLNG"/>
<dbReference type="PROSITE" id="PS00518">
    <property type="entry name" value="ZF_RING_1"/>
    <property type="match status" value="1"/>
</dbReference>
<feature type="domain" description="Helicase ATP-binding" evidence="10">
    <location>
        <begin position="346"/>
        <end position="532"/>
    </location>
</feature>
<feature type="compositionally biased region" description="Pro residues" evidence="9">
    <location>
        <begin position="1"/>
        <end position="11"/>
    </location>
</feature>
<dbReference type="EMBL" id="JOKZ01000017">
    <property type="protein sequence ID" value="KKP06853.1"/>
    <property type="molecule type" value="Genomic_DNA"/>
</dbReference>
<evidence type="ECO:0000256" key="1">
    <source>
        <dbReference type="ARBA" id="ARBA00007025"/>
    </source>
</evidence>
<feature type="region of interest" description="Disordered" evidence="9">
    <location>
        <begin position="133"/>
        <end position="239"/>
    </location>
</feature>
<dbReference type="GO" id="GO:0006281">
    <property type="term" value="P:DNA repair"/>
    <property type="evidence" value="ECO:0007669"/>
    <property type="project" value="TreeGrafter"/>
</dbReference>
<dbReference type="GO" id="GO:0008094">
    <property type="term" value="F:ATP-dependent activity, acting on DNA"/>
    <property type="evidence" value="ECO:0007669"/>
    <property type="project" value="TreeGrafter"/>
</dbReference>